<dbReference type="PANTHER" id="PTHR12304">
    <property type="entry name" value="INOSINE-URIDINE PREFERRING NUCLEOSIDE HYDROLASE"/>
    <property type="match status" value="1"/>
</dbReference>
<dbReference type="Proteomes" id="UP000004956">
    <property type="component" value="Unassembled WGS sequence"/>
</dbReference>
<evidence type="ECO:0000259" key="3">
    <source>
        <dbReference type="Pfam" id="PF01156"/>
    </source>
</evidence>
<dbReference type="PATRIC" id="fig|762967.3.peg.1071"/>
<dbReference type="EMBL" id="AFBQ01000190">
    <property type="protein sequence ID" value="EHY31262.1"/>
    <property type="molecule type" value="Genomic_DNA"/>
</dbReference>
<dbReference type="Gene3D" id="3.90.245.10">
    <property type="entry name" value="Ribonucleoside hydrolase-like"/>
    <property type="match status" value="1"/>
</dbReference>
<comment type="caution">
    <text evidence="4">The sequence shown here is derived from an EMBL/GenBank/DDBJ whole genome shotgun (WGS) entry which is preliminary data.</text>
</comment>
<dbReference type="InterPro" id="IPR001910">
    <property type="entry name" value="Inosine/uridine_hydrolase_dom"/>
</dbReference>
<dbReference type="InterPro" id="IPR036452">
    <property type="entry name" value="Ribo_hydro-like"/>
</dbReference>
<dbReference type="GO" id="GO:0006152">
    <property type="term" value="P:purine nucleoside catabolic process"/>
    <property type="evidence" value="ECO:0007669"/>
    <property type="project" value="TreeGrafter"/>
</dbReference>
<dbReference type="PANTHER" id="PTHR12304:SF4">
    <property type="entry name" value="URIDINE NUCLEOSIDASE"/>
    <property type="match status" value="1"/>
</dbReference>
<keyword evidence="2" id="KW-0326">Glycosidase</keyword>
<evidence type="ECO:0000313" key="4">
    <source>
        <dbReference type="EMBL" id="EHY31262.1"/>
    </source>
</evidence>
<dbReference type="STRING" id="762967.HMPREF9440_01362"/>
<feature type="non-terminal residue" evidence="4">
    <location>
        <position position="1"/>
    </location>
</feature>
<accession>H3KF45</accession>
<dbReference type="RefSeq" id="WP_008542279.1">
    <property type="nucleotide sequence ID" value="NZ_JH604964.1"/>
</dbReference>
<evidence type="ECO:0000313" key="5">
    <source>
        <dbReference type="Proteomes" id="UP000004956"/>
    </source>
</evidence>
<keyword evidence="5" id="KW-1185">Reference proteome</keyword>
<gene>
    <name evidence="4" type="ORF">HMPREF9440_01362</name>
</gene>
<reference evidence="4 5" key="1">
    <citation type="submission" date="2011-11" db="EMBL/GenBank/DDBJ databases">
        <authorList>
            <person name="Weinstock G."/>
            <person name="Sodergren E."/>
            <person name="Clifton S."/>
            <person name="Fulton L."/>
            <person name="Fulton B."/>
            <person name="Courtney L."/>
            <person name="Fronick C."/>
            <person name="Harrison M."/>
            <person name="Strong C."/>
            <person name="Farmer C."/>
            <person name="Delahaunty K."/>
            <person name="Markovic C."/>
            <person name="Hall O."/>
            <person name="Minx P."/>
            <person name="Tomlinson C."/>
            <person name="Mitreva M."/>
            <person name="Hou S."/>
            <person name="Chen J."/>
            <person name="Wollam A."/>
            <person name="Pepin K.H."/>
            <person name="Johnson M."/>
            <person name="Bhonagiri V."/>
            <person name="Zhang X."/>
            <person name="Suruliraj S."/>
            <person name="Warren W."/>
            <person name="Chinwalla A."/>
            <person name="Mardis E.R."/>
            <person name="Wilson R.K."/>
        </authorList>
    </citation>
    <scope>NUCLEOTIDE SEQUENCE [LARGE SCALE GENOMIC DNA]</scope>
    <source>
        <strain evidence="4 5">YIT 11816</strain>
    </source>
</reference>
<proteinExistence type="predicted"/>
<sequence length="212" mass="23224">IVMREPEGTVTLVPTGPLTNIALAARMEPRIVSRVKEVVLMGGGYHIGNVRPFAEFNIENDPEAAHIVFSESWKVVMVGLDLTYQARADEAVRGRARGIDTFPGRLFSDVLEAFAINYKKRSGFTAPPVHDPCAVAYVIDPTVVETVPVPISIEMTGTLTRGMTVADFRRPAPEGCHTHAAVKLDQERFWAMVFDAVERLGDPDPGVVLPKD</sequence>
<dbReference type="GO" id="GO:0005829">
    <property type="term" value="C:cytosol"/>
    <property type="evidence" value="ECO:0007669"/>
    <property type="project" value="TreeGrafter"/>
</dbReference>
<dbReference type="GO" id="GO:0008477">
    <property type="term" value="F:purine nucleosidase activity"/>
    <property type="evidence" value="ECO:0007669"/>
    <property type="project" value="TreeGrafter"/>
</dbReference>
<dbReference type="AlphaFoldDB" id="H3KF45"/>
<organism evidence="4 5">
    <name type="scientific">Sutterella parvirubra YIT 11816</name>
    <dbReference type="NCBI Taxonomy" id="762967"/>
    <lineage>
        <taxon>Bacteria</taxon>
        <taxon>Pseudomonadati</taxon>
        <taxon>Pseudomonadota</taxon>
        <taxon>Betaproteobacteria</taxon>
        <taxon>Burkholderiales</taxon>
        <taxon>Sutterellaceae</taxon>
        <taxon>Sutterella</taxon>
    </lineage>
</organism>
<dbReference type="InterPro" id="IPR023186">
    <property type="entry name" value="IUNH"/>
</dbReference>
<dbReference type="HOGENOM" id="CLU_1296904_0_0_4"/>
<evidence type="ECO:0000256" key="1">
    <source>
        <dbReference type="ARBA" id="ARBA00022801"/>
    </source>
</evidence>
<feature type="domain" description="Inosine/uridine-preferring nucleoside hydrolase" evidence="3">
    <location>
        <begin position="4"/>
        <end position="191"/>
    </location>
</feature>
<name>H3KF45_9BURK</name>
<dbReference type="Pfam" id="PF01156">
    <property type="entry name" value="IU_nuc_hydro"/>
    <property type="match status" value="1"/>
</dbReference>
<keyword evidence="1 4" id="KW-0378">Hydrolase</keyword>
<dbReference type="SUPFAM" id="SSF53590">
    <property type="entry name" value="Nucleoside hydrolase"/>
    <property type="match status" value="1"/>
</dbReference>
<evidence type="ECO:0000256" key="2">
    <source>
        <dbReference type="ARBA" id="ARBA00023295"/>
    </source>
</evidence>
<protein>
    <submittedName>
        <fullName evidence="4">Cytidine/uridine-specific hydrolase family protein</fullName>
    </submittedName>
</protein>